<dbReference type="EMBL" id="CP001575">
    <property type="protein sequence ID" value="ACO69573.1"/>
    <property type="molecule type" value="Genomic_DNA"/>
</dbReference>
<dbReference type="RefSeq" id="XP_002508315.1">
    <property type="nucleotide sequence ID" value="XM_002508269.1"/>
</dbReference>
<reference evidence="1 2" key="1">
    <citation type="journal article" date="2009" name="Science">
        <title>Green evolution and dynamic adaptations revealed by genomes of the marine picoeukaryotes Micromonas.</title>
        <authorList>
            <person name="Worden A.Z."/>
            <person name="Lee J.H."/>
            <person name="Mock T."/>
            <person name="Rouze P."/>
            <person name="Simmons M.P."/>
            <person name="Aerts A.L."/>
            <person name="Allen A.E."/>
            <person name="Cuvelier M.L."/>
            <person name="Derelle E."/>
            <person name="Everett M.V."/>
            <person name="Foulon E."/>
            <person name="Grimwood J."/>
            <person name="Gundlach H."/>
            <person name="Henrissat B."/>
            <person name="Napoli C."/>
            <person name="McDonald S.M."/>
            <person name="Parker M.S."/>
            <person name="Rombauts S."/>
            <person name="Salamov A."/>
            <person name="Von Dassow P."/>
            <person name="Badger J.H."/>
            <person name="Coutinho P.M."/>
            <person name="Demir E."/>
            <person name="Dubchak I."/>
            <person name="Gentemann C."/>
            <person name="Eikrem W."/>
            <person name="Gready J.E."/>
            <person name="John U."/>
            <person name="Lanier W."/>
            <person name="Lindquist E.A."/>
            <person name="Lucas S."/>
            <person name="Mayer K.F."/>
            <person name="Moreau H."/>
            <person name="Not F."/>
            <person name="Otillar R."/>
            <person name="Panaud O."/>
            <person name="Pangilinan J."/>
            <person name="Paulsen I."/>
            <person name="Piegu B."/>
            <person name="Poliakov A."/>
            <person name="Robbens S."/>
            <person name="Schmutz J."/>
            <person name="Toulza E."/>
            <person name="Wyss T."/>
            <person name="Zelensky A."/>
            <person name="Zhou K."/>
            <person name="Armbrust E.V."/>
            <person name="Bhattacharya D."/>
            <person name="Goodenough U.W."/>
            <person name="Van de Peer Y."/>
            <person name="Grigoriev I.V."/>
        </authorList>
    </citation>
    <scope>NUCLEOTIDE SEQUENCE [LARGE SCALE GENOMIC DNA]</scope>
    <source>
        <strain evidence="2">RCC299 / NOUM17</strain>
    </source>
</reference>
<protein>
    <submittedName>
        <fullName evidence="1">Uncharacterized protein</fullName>
    </submittedName>
</protein>
<organism evidence="1 2">
    <name type="scientific">Micromonas commoda (strain RCC299 / NOUM17 / CCMP2709)</name>
    <name type="common">Picoplanktonic green alga</name>
    <dbReference type="NCBI Taxonomy" id="296587"/>
    <lineage>
        <taxon>Eukaryota</taxon>
        <taxon>Viridiplantae</taxon>
        <taxon>Chlorophyta</taxon>
        <taxon>Mamiellophyceae</taxon>
        <taxon>Mamiellales</taxon>
        <taxon>Mamiellaceae</taxon>
        <taxon>Micromonas</taxon>
    </lineage>
</organism>
<dbReference type="Proteomes" id="UP000002009">
    <property type="component" value="Chromosome 8"/>
</dbReference>
<gene>
    <name evidence="1" type="ORF">MICPUN_108819</name>
</gene>
<name>C1FGN2_MICCC</name>
<accession>C1FGN2</accession>
<evidence type="ECO:0000313" key="1">
    <source>
        <dbReference type="EMBL" id="ACO69573.1"/>
    </source>
</evidence>
<dbReference type="GeneID" id="8245946"/>
<dbReference type="OMA" id="ELHRCVL"/>
<sequence length="98" mass="10286">MPAPDGIDHAHKNRCIQEASAAGVKGAAFGIAISAPLVYLAHRLSPRFATFTTSTKTGLVVTPFFGFFFLNSELAMNACAQRRAEFAAAAAADGETPK</sequence>
<keyword evidence="2" id="KW-1185">Reference proteome</keyword>
<proteinExistence type="predicted"/>
<evidence type="ECO:0000313" key="2">
    <source>
        <dbReference type="Proteomes" id="UP000002009"/>
    </source>
</evidence>
<dbReference type="OrthoDB" id="36576at2759"/>
<dbReference type="InParanoid" id="C1FGN2"/>
<dbReference type="AlphaFoldDB" id="C1FGN2"/>
<dbReference type="KEGG" id="mis:MICPUN_108819"/>